<dbReference type="InterPro" id="IPR045505">
    <property type="entry name" value="DUF6486"/>
</dbReference>
<sequence length="40" mass="4151">MTTTTSNTQRPKSKWGLILKIIVTVASAIAGIFGISACGN</sequence>
<reference evidence="2" key="2">
    <citation type="submission" date="2021-04" db="EMBL/GenBank/DDBJ databases">
        <authorList>
            <person name="Gilroy R."/>
        </authorList>
    </citation>
    <scope>NUCLEOTIDE SEQUENCE</scope>
    <source>
        <strain evidence="2">Gambia2-208</strain>
    </source>
</reference>
<evidence type="ECO:0000256" key="1">
    <source>
        <dbReference type="SAM" id="Phobius"/>
    </source>
</evidence>
<keyword evidence="1" id="KW-0812">Transmembrane</keyword>
<dbReference type="AlphaFoldDB" id="A0A9D1ZG88"/>
<organism evidence="2 3">
    <name type="scientific">Candidatus Bacteroides pullicola</name>
    <dbReference type="NCBI Taxonomy" id="2838475"/>
    <lineage>
        <taxon>Bacteria</taxon>
        <taxon>Pseudomonadati</taxon>
        <taxon>Bacteroidota</taxon>
        <taxon>Bacteroidia</taxon>
        <taxon>Bacteroidales</taxon>
        <taxon>Bacteroidaceae</taxon>
        <taxon>Bacteroides</taxon>
    </lineage>
</organism>
<proteinExistence type="predicted"/>
<reference evidence="2" key="1">
    <citation type="journal article" date="2021" name="PeerJ">
        <title>Extensive microbial diversity within the chicken gut microbiome revealed by metagenomics and culture.</title>
        <authorList>
            <person name="Gilroy R."/>
            <person name="Ravi A."/>
            <person name="Getino M."/>
            <person name="Pursley I."/>
            <person name="Horton D.L."/>
            <person name="Alikhan N.F."/>
            <person name="Baker D."/>
            <person name="Gharbi K."/>
            <person name="Hall N."/>
            <person name="Watson M."/>
            <person name="Adriaenssens E.M."/>
            <person name="Foster-Nyarko E."/>
            <person name="Jarju S."/>
            <person name="Secka A."/>
            <person name="Antonio M."/>
            <person name="Oren A."/>
            <person name="Chaudhuri R.R."/>
            <person name="La Ragione R."/>
            <person name="Hildebrand F."/>
            <person name="Pallen M.J."/>
        </authorList>
    </citation>
    <scope>NUCLEOTIDE SEQUENCE</scope>
    <source>
        <strain evidence="2">Gambia2-208</strain>
    </source>
</reference>
<gene>
    <name evidence="2" type="ORF">H9824_00770</name>
</gene>
<feature type="transmembrane region" description="Helical" evidence="1">
    <location>
        <begin position="17"/>
        <end position="37"/>
    </location>
</feature>
<dbReference type="EMBL" id="DXCV01000009">
    <property type="protein sequence ID" value="HIY87226.1"/>
    <property type="molecule type" value="Genomic_DNA"/>
</dbReference>
<evidence type="ECO:0000313" key="3">
    <source>
        <dbReference type="Proteomes" id="UP000886851"/>
    </source>
</evidence>
<dbReference type="Pfam" id="PF20096">
    <property type="entry name" value="DUF6486"/>
    <property type="match status" value="1"/>
</dbReference>
<name>A0A9D1ZG88_9BACE</name>
<keyword evidence="1" id="KW-0472">Membrane</keyword>
<accession>A0A9D1ZG88</accession>
<dbReference type="NCBIfam" id="NF033879">
    <property type="entry name" value="smalltalk"/>
    <property type="match status" value="1"/>
</dbReference>
<dbReference type="Proteomes" id="UP000886851">
    <property type="component" value="Unassembled WGS sequence"/>
</dbReference>
<comment type="caution">
    <text evidence="2">The sequence shown here is derived from an EMBL/GenBank/DDBJ whole genome shotgun (WGS) entry which is preliminary data.</text>
</comment>
<protein>
    <submittedName>
        <fullName evidence="2">Smalltalk protein</fullName>
    </submittedName>
</protein>
<evidence type="ECO:0000313" key="2">
    <source>
        <dbReference type="EMBL" id="HIY87226.1"/>
    </source>
</evidence>
<keyword evidence="1" id="KW-1133">Transmembrane helix</keyword>